<dbReference type="InterPro" id="IPR008969">
    <property type="entry name" value="CarboxyPept-like_regulatory"/>
</dbReference>
<dbReference type="PANTHER" id="PTHR11532:SF62">
    <property type="entry name" value="CARBOXYPEPTIDASE D"/>
    <property type="match status" value="1"/>
</dbReference>
<evidence type="ECO:0000259" key="12">
    <source>
        <dbReference type="PROSITE" id="PS52035"/>
    </source>
</evidence>
<feature type="domain" description="Peptidase M14" evidence="12">
    <location>
        <begin position="847"/>
        <end position="1111"/>
    </location>
</feature>
<evidence type="ECO:0000256" key="2">
    <source>
        <dbReference type="ARBA" id="ARBA00005988"/>
    </source>
</evidence>
<dbReference type="FunFam" id="3.40.630.10:FF:000020">
    <property type="entry name" value="Carboxypeptidase D"/>
    <property type="match status" value="2"/>
</dbReference>
<organism evidence="13 14">
    <name type="scientific">Gryllus longicercus</name>
    <dbReference type="NCBI Taxonomy" id="2509291"/>
    <lineage>
        <taxon>Eukaryota</taxon>
        <taxon>Metazoa</taxon>
        <taxon>Ecdysozoa</taxon>
        <taxon>Arthropoda</taxon>
        <taxon>Hexapoda</taxon>
        <taxon>Insecta</taxon>
        <taxon>Pterygota</taxon>
        <taxon>Neoptera</taxon>
        <taxon>Polyneoptera</taxon>
        <taxon>Orthoptera</taxon>
        <taxon>Ensifera</taxon>
        <taxon>Gryllidea</taxon>
        <taxon>Grylloidea</taxon>
        <taxon>Gryllidae</taxon>
        <taxon>Gryllinae</taxon>
        <taxon>Gryllus</taxon>
    </lineage>
</organism>
<dbReference type="Pfam" id="PF00246">
    <property type="entry name" value="Peptidase_M14"/>
    <property type="match status" value="4"/>
</dbReference>
<dbReference type="GO" id="GO:0016485">
    <property type="term" value="P:protein processing"/>
    <property type="evidence" value="ECO:0007669"/>
    <property type="project" value="TreeGrafter"/>
</dbReference>
<dbReference type="GO" id="GO:0004181">
    <property type="term" value="F:metallocarboxypeptidase activity"/>
    <property type="evidence" value="ECO:0007669"/>
    <property type="project" value="InterPro"/>
</dbReference>
<keyword evidence="8" id="KW-0325">Glycoprotein</keyword>
<evidence type="ECO:0000256" key="4">
    <source>
        <dbReference type="ARBA" id="ARBA00022670"/>
    </source>
</evidence>
<feature type="active site" description="Proton donor/acceptor" evidence="9">
    <location>
        <position position="312"/>
    </location>
</feature>
<keyword evidence="11" id="KW-0472">Membrane</keyword>
<proteinExistence type="inferred from homology"/>
<dbReference type="Gene3D" id="2.60.40.1120">
    <property type="entry name" value="Carboxypeptidase-like, regulatory domain"/>
    <property type="match status" value="4"/>
</dbReference>
<evidence type="ECO:0000256" key="9">
    <source>
        <dbReference type="PROSITE-ProRule" id="PRU01379"/>
    </source>
</evidence>
<dbReference type="PROSITE" id="PS00132">
    <property type="entry name" value="CARBOXYPEPT_ZN_1"/>
    <property type="match status" value="2"/>
</dbReference>
<dbReference type="GO" id="GO:0006518">
    <property type="term" value="P:peptide metabolic process"/>
    <property type="evidence" value="ECO:0007669"/>
    <property type="project" value="TreeGrafter"/>
</dbReference>
<dbReference type="CDD" id="cd11308">
    <property type="entry name" value="Peptidase_M14NE-CP-C_like"/>
    <property type="match status" value="3"/>
</dbReference>
<dbReference type="Proteomes" id="UP001378592">
    <property type="component" value="Unassembled WGS sequence"/>
</dbReference>
<dbReference type="Pfam" id="PF13620">
    <property type="entry name" value="CarboxypepD_reg"/>
    <property type="match status" value="3"/>
</dbReference>
<protein>
    <recommendedName>
        <fullName evidence="12">Peptidase M14 domain-containing protein</fullName>
    </recommendedName>
</protein>
<keyword evidence="3" id="KW-0121">Carboxypeptidase</keyword>
<comment type="caution">
    <text evidence="9">Lacks conserved residue(s) required for the propagation of feature annotation.</text>
</comment>
<evidence type="ECO:0000256" key="6">
    <source>
        <dbReference type="ARBA" id="ARBA00022801"/>
    </source>
</evidence>
<feature type="domain" description="Peptidase M14" evidence="12">
    <location>
        <begin position="1198"/>
        <end position="1479"/>
    </location>
</feature>
<keyword evidence="5" id="KW-0479">Metal-binding</keyword>
<feature type="domain" description="Peptidase M14" evidence="12">
    <location>
        <begin position="451"/>
        <end position="745"/>
    </location>
</feature>
<keyword evidence="4" id="KW-0645">Protease</keyword>
<comment type="caution">
    <text evidence="13">The sequence shown here is derived from an EMBL/GenBank/DDBJ whole genome shotgun (WGS) entry which is preliminary data.</text>
</comment>
<dbReference type="SUPFAM" id="SSF53187">
    <property type="entry name" value="Zn-dependent exopeptidases"/>
    <property type="match status" value="4"/>
</dbReference>
<dbReference type="InterPro" id="IPR057247">
    <property type="entry name" value="CARBOXYPEPT_ZN_2"/>
</dbReference>
<keyword evidence="7" id="KW-0862">Zinc</keyword>
<dbReference type="InterPro" id="IPR050753">
    <property type="entry name" value="Peptidase_M14_domain"/>
</dbReference>
<dbReference type="PANTHER" id="PTHR11532">
    <property type="entry name" value="PROTEASE M14 CARBOXYPEPTIDASE"/>
    <property type="match status" value="1"/>
</dbReference>
<evidence type="ECO:0000256" key="8">
    <source>
        <dbReference type="ARBA" id="ARBA00023180"/>
    </source>
</evidence>
<reference evidence="13 14" key="1">
    <citation type="submission" date="2024-03" db="EMBL/GenBank/DDBJ databases">
        <title>The genome assembly and annotation of the cricket Gryllus longicercus Weissman &amp; Gray.</title>
        <authorList>
            <person name="Szrajer S."/>
            <person name="Gray D."/>
            <person name="Ylla G."/>
        </authorList>
    </citation>
    <scope>NUCLEOTIDE SEQUENCE [LARGE SCALE GENOMIC DNA]</scope>
    <source>
        <strain evidence="13">DAG 2021-001</strain>
        <tissue evidence="13">Whole body minus gut</tissue>
    </source>
</reference>
<dbReference type="SMART" id="SM00631">
    <property type="entry name" value="Zn_pept"/>
    <property type="match status" value="2"/>
</dbReference>
<dbReference type="CDD" id="cd03858">
    <property type="entry name" value="M14_CP_N-E_like"/>
    <property type="match status" value="1"/>
</dbReference>
<evidence type="ECO:0000256" key="5">
    <source>
        <dbReference type="ARBA" id="ARBA00022723"/>
    </source>
</evidence>
<dbReference type="InterPro" id="IPR000834">
    <property type="entry name" value="Peptidase_M14"/>
</dbReference>
<keyword evidence="6" id="KW-0378">Hydrolase</keyword>
<feature type="active site" description="Proton donor/acceptor" evidence="9">
    <location>
        <position position="715"/>
    </location>
</feature>
<dbReference type="GO" id="GO:0005615">
    <property type="term" value="C:extracellular space"/>
    <property type="evidence" value="ECO:0007669"/>
    <property type="project" value="TreeGrafter"/>
</dbReference>
<keyword evidence="11" id="KW-0812">Transmembrane</keyword>
<feature type="region of interest" description="Disordered" evidence="10">
    <location>
        <begin position="1633"/>
        <end position="1660"/>
    </location>
</feature>
<dbReference type="PRINTS" id="PR00765">
    <property type="entry name" value="CRBOXYPTASEA"/>
</dbReference>
<evidence type="ECO:0000256" key="1">
    <source>
        <dbReference type="ARBA" id="ARBA00001947"/>
    </source>
</evidence>
<evidence type="ECO:0000256" key="11">
    <source>
        <dbReference type="SAM" id="Phobius"/>
    </source>
</evidence>
<keyword evidence="11" id="KW-1133">Transmembrane helix</keyword>
<dbReference type="InterPro" id="IPR057246">
    <property type="entry name" value="CARBOXYPEPT_ZN_1"/>
</dbReference>
<dbReference type="Gene3D" id="3.40.630.10">
    <property type="entry name" value="Zn peptidases"/>
    <property type="match status" value="4"/>
</dbReference>
<feature type="transmembrane region" description="Helical" evidence="11">
    <location>
        <begin position="1571"/>
        <end position="1595"/>
    </location>
</feature>
<dbReference type="GO" id="GO:0008270">
    <property type="term" value="F:zinc ion binding"/>
    <property type="evidence" value="ECO:0007669"/>
    <property type="project" value="InterPro"/>
</dbReference>
<feature type="domain" description="Peptidase M14" evidence="12">
    <location>
        <begin position="42"/>
        <end position="342"/>
    </location>
</feature>
<dbReference type="FunFam" id="2.60.40.1120:FF:000016">
    <property type="entry name" value="carboxypeptidase D isoform X2"/>
    <property type="match status" value="1"/>
</dbReference>
<dbReference type="PROSITE" id="PS00133">
    <property type="entry name" value="CARBOXYPEPT_ZN_2"/>
    <property type="match status" value="1"/>
</dbReference>
<dbReference type="CDD" id="cd03868">
    <property type="entry name" value="M14_CPD_I"/>
    <property type="match status" value="1"/>
</dbReference>
<comment type="cofactor">
    <cofactor evidence="1">
        <name>Zn(2+)</name>
        <dbReference type="ChEBI" id="CHEBI:29105"/>
    </cofactor>
</comment>
<feature type="compositionally biased region" description="Basic and acidic residues" evidence="10">
    <location>
        <begin position="166"/>
        <end position="175"/>
    </location>
</feature>
<feature type="compositionally biased region" description="Acidic residues" evidence="10">
    <location>
        <begin position="1646"/>
        <end position="1660"/>
    </location>
</feature>
<comment type="similarity">
    <text evidence="2 9">Belongs to the peptidase M14 family.</text>
</comment>
<sequence>MGTGKVFVPSLTCFIFVSYFYLLNCASISRKLENEEFLSNPRYHDHEELTSLLRNMVQEYPDFAKLHSIGKSVQNRDLWALEISENVNQRSLGEPMFKFVANMHGDETVGRELMVYLAQYLLKNYGTNERVTRLVNTTDIFLMPSMNPDGFEASSEGTCDSLPNFKGRENANRKDLNRDFPDQFDNYAPGADLLQGRQPETAAVMTWIVSNPFVLSGNLHGGAVVASYPFDDSGRENSEEDCCHESPSPDNDLFRHLATSYSNAHPFMHNGSICPTDHFPGGITNGAQWYEVKGGMQDFNYVHSNCLEITFELSCCKFPSASALPMEWNSNKEPMLLYLEATHLGIKGIVSDVNGNPIERAEVVVQNLNHNVTTTARGEFWRLLLPGSYSVYVTAWGYETSAPVNISVVEDHPTWVNFTLQSAPVHEGKSVKVVTPPYNDEYGFVIPPKFQHHNYDEMVEVLKQLSDNYHNLTRLYSIGRSVKGRELYVLEISDKPGEHEPGEPEFKYVANMHGNEVVGREMLLLLAKYILENYGTDTRITNLVDSTRIHFMPSMNPDGYNVSHVSIPGDRDDLDGRANANKVDLNRNFPDQYITRRGQTFEPETLAVMKWIQSLPFVLSANLHGGFLVANYPYDSNSQNQGGIPNPSPDDAVFKMLARTYSDTHPSMHFGKPCPDFPKEHFEGGIVNGAHWYVVSGGMQDWNYLNSNCFELTIEMGCVKFPDATYLPQLWKDHKEPLLLFMEQVHKGIHGFVRSTGGNPIANATITVEGIDHFVRSAKDGDFWRLLVPGNYRVTASAPGYESDTLSIEVLKETGHAELNFTLMRDDPERWSRQYDFGLAGNLASSPYLSNAELSTSLATLENEQPSVVEFHSGDNEDSMSIHYLKVTHELGAPDEKKFHVALVGGLFASQPVGRELLRRLSWHLAAGDTRKDPVTLAVLQNAVIHILPGVDPAFEGVGTSKDCHPPPRADEIGFRIAQHGNGSDPVTKAFIHMMNIKQFDLVVSLEGKGQFMRYPSGLSTASEKLFSMLSNLYNSSHTQFQPEQNKCTKPRDQDRGSLTASARVLDKVYHEFGVPMVTAHVTCCSYPPASELGTLWRQNLQPLMQLLSAVHQGVRGQVQDFSGQPLRQASVILKGFPQPLQLSANMAVFKAILPVGDYELQVTCPQHASKLISLSIKPGVITEITVQLDKKADDETKYHNFAAVHKLLDHLNSEYPRQSRLYTLGSSGISALEVSQQKNPIPGRITLAIVAGLSKEPLATELVLRLARLLLSDFATDSSIAKLLTSTSIHIIPIMNPQNYSTVEQSPDGCGVHPEGSPDLDTHFPIDSDTTVKDPVTTAIANWLQQIKPAVALHLRTGSLHIDIPFSSPRGPAQGNSFSTADEEVLRYFASTYLGSYPLMHEGKPNCSSEPRAVFEDGVANAGSWYKHHGSFLDYAYLKSSALPLDIYVDCCAAPPATHIPEVWAQHKPSLLKLLNAVEMGVAGFVTNEDGTPLPGARVTLEGTNHTVITDSLGGFWRPALEGSRTLLVSAKHYLPMPTTKLVVVPAGSLLVKVQIKLTYDETVLGLPRLVFIMLAGCVCLGILGLAVCCYACCQRRRRIRNSFYGFQQLPQRISLFEDDKDDAEKVLFRTPLTGTGDNTRPYFDDDDEEDESSSSEEDIVLLRPGHHEWERVAAE</sequence>
<dbReference type="EMBL" id="JAZDUA010000007">
    <property type="protein sequence ID" value="KAK7873958.1"/>
    <property type="molecule type" value="Genomic_DNA"/>
</dbReference>
<keyword evidence="14" id="KW-1185">Reference proteome</keyword>
<evidence type="ECO:0000256" key="10">
    <source>
        <dbReference type="SAM" id="MobiDB-lite"/>
    </source>
</evidence>
<accession>A0AAN9Z9Z4</accession>
<dbReference type="SUPFAM" id="SSF49464">
    <property type="entry name" value="Carboxypeptidase regulatory domain-like"/>
    <property type="match status" value="4"/>
</dbReference>
<gene>
    <name evidence="13" type="ORF">R5R35_012967</name>
</gene>
<evidence type="ECO:0000313" key="14">
    <source>
        <dbReference type="Proteomes" id="UP001378592"/>
    </source>
</evidence>
<name>A0AAN9Z9Z4_9ORTH</name>
<evidence type="ECO:0000256" key="3">
    <source>
        <dbReference type="ARBA" id="ARBA00022645"/>
    </source>
</evidence>
<evidence type="ECO:0000256" key="7">
    <source>
        <dbReference type="ARBA" id="ARBA00022833"/>
    </source>
</evidence>
<dbReference type="PROSITE" id="PS52035">
    <property type="entry name" value="PEPTIDASE_M14"/>
    <property type="match status" value="4"/>
</dbReference>
<feature type="region of interest" description="Disordered" evidence="10">
    <location>
        <begin position="153"/>
        <end position="175"/>
    </location>
</feature>
<evidence type="ECO:0000313" key="13">
    <source>
        <dbReference type="EMBL" id="KAK7873958.1"/>
    </source>
</evidence>